<feature type="compositionally biased region" description="Polar residues" evidence="1">
    <location>
        <begin position="47"/>
        <end position="58"/>
    </location>
</feature>
<dbReference type="EMBL" id="WNDS01000005">
    <property type="protein sequence ID" value="KAF1013345.1"/>
    <property type="molecule type" value="Genomic_DNA"/>
</dbReference>
<reference evidence="4" key="1">
    <citation type="journal article" date="2020" name="MBio">
        <title>Horizontal gene transfer to a defensive symbiont with a reduced genome amongst a multipartite beetle microbiome.</title>
        <authorList>
            <person name="Waterworth S.C."/>
            <person name="Florez L.V."/>
            <person name="Rees E.R."/>
            <person name="Hertweck C."/>
            <person name="Kaltenpoth M."/>
            <person name="Kwan J.C."/>
        </authorList>
    </citation>
    <scope>NUCLEOTIDE SEQUENCE [LARGE SCALE GENOMIC DNA]</scope>
</reference>
<keyword evidence="2" id="KW-0732">Signal</keyword>
<evidence type="ECO:0008006" key="5">
    <source>
        <dbReference type="Google" id="ProtNLM"/>
    </source>
</evidence>
<evidence type="ECO:0000256" key="2">
    <source>
        <dbReference type="SAM" id="SignalP"/>
    </source>
</evidence>
<evidence type="ECO:0000313" key="3">
    <source>
        <dbReference type="EMBL" id="KAF1013345.1"/>
    </source>
</evidence>
<proteinExistence type="predicted"/>
<name>A0A7V8FDP1_STEMA</name>
<sequence length="99" mass="10805">MPRIIIVIAAALLSSAASSVVNPAWAVSGPSNLSSSRYPEPRCTPPRKNTSNSSSDQSRYQRDVKDYFACVEKYVEGGNNDIKRIQEALDAAVRGARNY</sequence>
<evidence type="ECO:0000313" key="4">
    <source>
        <dbReference type="Proteomes" id="UP000487117"/>
    </source>
</evidence>
<organism evidence="3 4">
    <name type="scientific">Stenotrophomonas maltophilia</name>
    <name type="common">Pseudomonas maltophilia</name>
    <name type="synonym">Xanthomonas maltophilia</name>
    <dbReference type="NCBI Taxonomy" id="40324"/>
    <lineage>
        <taxon>Bacteria</taxon>
        <taxon>Pseudomonadati</taxon>
        <taxon>Pseudomonadota</taxon>
        <taxon>Gammaproteobacteria</taxon>
        <taxon>Lysobacterales</taxon>
        <taxon>Lysobacteraceae</taxon>
        <taxon>Stenotrophomonas</taxon>
        <taxon>Stenotrophomonas maltophilia group</taxon>
    </lineage>
</organism>
<accession>A0A7V8FDP1</accession>
<protein>
    <recommendedName>
        <fullName evidence="5">Transmembrane protein</fullName>
    </recommendedName>
</protein>
<feature type="region of interest" description="Disordered" evidence="1">
    <location>
        <begin position="28"/>
        <end position="60"/>
    </location>
</feature>
<dbReference type="Proteomes" id="UP000487117">
    <property type="component" value="Unassembled WGS sequence"/>
</dbReference>
<feature type="chain" id="PRO_5030709920" description="Transmembrane protein" evidence="2">
    <location>
        <begin position="27"/>
        <end position="99"/>
    </location>
</feature>
<gene>
    <name evidence="3" type="ORF">GAK31_03494</name>
</gene>
<dbReference type="AlphaFoldDB" id="A0A7V8FDP1"/>
<feature type="signal peptide" evidence="2">
    <location>
        <begin position="1"/>
        <end position="26"/>
    </location>
</feature>
<evidence type="ECO:0000256" key="1">
    <source>
        <dbReference type="SAM" id="MobiDB-lite"/>
    </source>
</evidence>
<comment type="caution">
    <text evidence="3">The sequence shown here is derived from an EMBL/GenBank/DDBJ whole genome shotgun (WGS) entry which is preliminary data.</text>
</comment>